<organism evidence="2 3">
    <name type="scientific">Thermococcus barophilus</name>
    <dbReference type="NCBI Taxonomy" id="55802"/>
    <lineage>
        <taxon>Archaea</taxon>
        <taxon>Methanobacteriati</taxon>
        <taxon>Methanobacteriota</taxon>
        <taxon>Thermococci</taxon>
        <taxon>Thermococcales</taxon>
        <taxon>Thermococcaceae</taxon>
        <taxon>Thermococcus</taxon>
    </lineage>
</organism>
<evidence type="ECO:0008006" key="4">
    <source>
        <dbReference type="Google" id="ProtNLM"/>
    </source>
</evidence>
<dbReference type="GeneID" id="26137273"/>
<gene>
    <name evidence="2" type="ORF">TBCH5v1_2044</name>
</gene>
<evidence type="ECO:0000256" key="1">
    <source>
        <dbReference type="SAM" id="Phobius"/>
    </source>
</evidence>
<dbReference type="Proteomes" id="UP000066042">
    <property type="component" value="Chromosome"/>
</dbReference>
<dbReference type="OMA" id="WLYALRK"/>
<dbReference type="RefSeq" id="WP_013468032.1">
    <property type="nucleotide sequence ID" value="NZ_CP013050.1"/>
</dbReference>
<dbReference type="STRING" id="55802.TBCH5v1_2044"/>
<protein>
    <recommendedName>
        <fullName evidence="4">Yip1 domain-containing protein</fullName>
    </recommendedName>
</protein>
<reference evidence="2 3" key="1">
    <citation type="journal article" date="2016" name="Genome Announc.">
        <title>Complete genome sequence of the hyperthermophilic and piezophilic archaeon Thermococcus barophilus Ch5, capable of growth at the expense of hydrogenogenesis from carbon monoxide and formate.</title>
        <authorList>
            <person name="Oger P."/>
            <person name="Sokolova T.G."/>
            <person name="Kozhevnikova D.A."/>
            <person name="Taranov E.A."/>
            <person name="Vannier P."/>
            <person name="Lee H.S."/>
            <person name="Kwon K.K."/>
            <person name="Kang S.G."/>
            <person name="Lee J.H."/>
            <person name="Bonch-Osmolovskaya E.A."/>
            <person name="Lebedinsky A.V."/>
        </authorList>
    </citation>
    <scope>NUCLEOTIDE SEQUENCE [LARGE SCALE GENOMIC DNA]</scope>
    <source>
        <strain evidence="3">Ch5</strain>
    </source>
</reference>
<sequence length="124" mass="12904">MAPVGPMAVFGALGAMAVVMFLVIIAVDSVFLWLGAKFAKIEDASFGKAFIATLGGLIVSAILGSIVPVIGGLLGLIAFLWIVKTVFNTDWGKAVIAWLFAIVIAIILMVIIMIVVGLSVMAVL</sequence>
<feature type="transmembrane region" description="Helical" evidence="1">
    <location>
        <begin position="57"/>
        <end position="83"/>
    </location>
</feature>
<accession>A0A0S1XDP7</accession>
<dbReference type="GeneID" id="10042076"/>
<keyword evidence="1" id="KW-0472">Membrane</keyword>
<name>A0A0S1XDP7_THEBA</name>
<feature type="transmembrane region" description="Helical" evidence="1">
    <location>
        <begin position="12"/>
        <end position="36"/>
    </location>
</feature>
<keyword evidence="1" id="KW-1133">Transmembrane helix</keyword>
<keyword evidence="1" id="KW-0812">Transmembrane</keyword>
<dbReference type="AlphaFoldDB" id="A0A0S1XDP7"/>
<feature type="transmembrane region" description="Helical" evidence="1">
    <location>
        <begin position="95"/>
        <end position="123"/>
    </location>
</feature>
<proteinExistence type="predicted"/>
<evidence type="ECO:0000313" key="2">
    <source>
        <dbReference type="EMBL" id="ALM75947.1"/>
    </source>
</evidence>
<evidence type="ECO:0000313" key="3">
    <source>
        <dbReference type="Proteomes" id="UP000066042"/>
    </source>
</evidence>
<dbReference type="PATRIC" id="fig|55802.8.peg.2026"/>
<dbReference type="EMBL" id="CP013050">
    <property type="protein sequence ID" value="ALM75947.1"/>
    <property type="molecule type" value="Genomic_DNA"/>
</dbReference>